<proteinExistence type="inferred from homology"/>
<gene>
    <name evidence="5" type="ORF">FNV43_RR17175</name>
</gene>
<keyword evidence="2" id="KW-0677">Repeat</keyword>
<sequence>MDLVTGGAAGQAFSILYELIKDTVIKNMEFRPTLEKIQTTLDALKPLLEDIDKSNKKLDLPESELSGLKKLMEEGAVLIGKCSDVQRHQVFSKSSYKGKLDDFDASLGRLLKILEVQGIRDQKETSLLIRELFDEIMKRGGIGVSNLNTSTASCDVPQLPRHLVLGLDGPLVELKRWLLNSDKSLLLVTANGGCGKTLLAQKFCHDPQVKGRFKDNIFFVTFSKTPPTLSDIVQQLYKHKNKEVPALVNEVDAEEHLKMLLDKKEETTPTLLVLDDVWEDSESLVRKLVLQRPEYKILVTSRSELKGFGPPEFAPPYRLIPLNDKDAMTLFRHWASLDDGDSRISYKTVKAVVDYFKVFPLGLKTVAGTLSKKPEEFWTSKLRECKNASSILSTENDLVKCLQSLLEDLDATVKKCFMDLGSFPEDHRIPAAALIDMWTELHNLNEDGDAVVELLKLVYRNLANLIVTRKDAKENDGYYNEHFVTQHDLLRDLTMQPSSNDPGQSERLNIDLRGKNQLPNWWDKRKEKSFSARLLTISSEKKLPSKLSKMELPEAEVLLLNFWSKDYALPEFVAKMESLKAVIVTGYKTFPAELKNFQLLGSLENLRRIRLERISIPSLTLVSLENLQKISFYMCSIGQAFSNCSTKISELFPNLTEMNVDFCNDLVVLPAEICEMENLEKLTISHCTKLCALPEEIGRLENLKELRLRCCISLVVLPDSIVKLSDLTFLDISDCISIESLPKNIGDLRKLSKLNMTHCSRLPKLPWSVSNLTQLEDLICDEEKQELWEPFLQPYLPNTVMRMAEEDANLEWLPGRY</sequence>
<dbReference type="Gene3D" id="1.10.10.10">
    <property type="entry name" value="Winged helix-like DNA-binding domain superfamily/Winged helix DNA-binding domain"/>
    <property type="match status" value="1"/>
</dbReference>
<dbReference type="InterPro" id="IPR055414">
    <property type="entry name" value="LRR_R13L4/SHOC2-like"/>
</dbReference>
<dbReference type="Proteomes" id="UP000796880">
    <property type="component" value="Unassembled WGS sequence"/>
</dbReference>
<dbReference type="InterPro" id="IPR032675">
    <property type="entry name" value="LRR_dom_sf"/>
</dbReference>
<organism evidence="5 6">
    <name type="scientific">Rhamnella rubrinervis</name>
    <dbReference type="NCBI Taxonomy" id="2594499"/>
    <lineage>
        <taxon>Eukaryota</taxon>
        <taxon>Viridiplantae</taxon>
        <taxon>Streptophyta</taxon>
        <taxon>Embryophyta</taxon>
        <taxon>Tracheophyta</taxon>
        <taxon>Spermatophyta</taxon>
        <taxon>Magnoliopsida</taxon>
        <taxon>eudicotyledons</taxon>
        <taxon>Gunneridae</taxon>
        <taxon>Pentapetalae</taxon>
        <taxon>rosids</taxon>
        <taxon>fabids</taxon>
        <taxon>Rosales</taxon>
        <taxon>Rhamnaceae</taxon>
        <taxon>rhamnoid group</taxon>
        <taxon>Rhamneae</taxon>
        <taxon>Rhamnella</taxon>
    </lineage>
</organism>
<dbReference type="EMBL" id="VOIH02000008">
    <property type="protein sequence ID" value="KAF3438900.1"/>
    <property type="molecule type" value="Genomic_DNA"/>
</dbReference>
<dbReference type="Gene3D" id="1.10.8.430">
    <property type="entry name" value="Helical domain of apoptotic protease-activating factors"/>
    <property type="match status" value="1"/>
</dbReference>
<dbReference type="GO" id="GO:0043531">
    <property type="term" value="F:ADP binding"/>
    <property type="evidence" value="ECO:0007669"/>
    <property type="project" value="InterPro"/>
</dbReference>
<evidence type="ECO:0000256" key="1">
    <source>
        <dbReference type="ARBA" id="ARBA00008894"/>
    </source>
</evidence>
<dbReference type="Pfam" id="PF23598">
    <property type="entry name" value="LRR_14"/>
    <property type="match status" value="1"/>
</dbReference>
<dbReference type="InterPro" id="IPR036388">
    <property type="entry name" value="WH-like_DNA-bd_sf"/>
</dbReference>
<keyword evidence="3" id="KW-0611">Plant defense</keyword>
<dbReference type="Pfam" id="PF05659">
    <property type="entry name" value="RPW8"/>
    <property type="match status" value="1"/>
</dbReference>
<name>A0A8K0E3S5_9ROSA</name>
<dbReference type="Gene3D" id="3.40.50.300">
    <property type="entry name" value="P-loop containing nucleotide triphosphate hydrolases"/>
    <property type="match status" value="1"/>
</dbReference>
<dbReference type="GO" id="GO:0006952">
    <property type="term" value="P:defense response"/>
    <property type="evidence" value="ECO:0007669"/>
    <property type="project" value="UniProtKB-KW"/>
</dbReference>
<dbReference type="Pfam" id="PF00931">
    <property type="entry name" value="NB-ARC"/>
    <property type="match status" value="1"/>
</dbReference>
<dbReference type="PANTHER" id="PTHR36766">
    <property type="entry name" value="PLANT BROAD-SPECTRUM MILDEW RESISTANCE PROTEIN RPW8"/>
    <property type="match status" value="1"/>
</dbReference>
<dbReference type="Gene3D" id="3.80.10.10">
    <property type="entry name" value="Ribonuclease Inhibitor"/>
    <property type="match status" value="1"/>
</dbReference>
<dbReference type="InterPro" id="IPR008808">
    <property type="entry name" value="Powdery_mildew-R_dom"/>
</dbReference>
<dbReference type="SUPFAM" id="SSF52047">
    <property type="entry name" value="RNI-like"/>
    <property type="match status" value="1"/>
</dbReference>
<dbReference type="AlphaFoldDB" id="A0A8K0E3S5"/>
<dbReference type="SUPFAM" id="SSF52540">
    <property type="entry name" value="P-loop containing nucleoside triphosphate hydrolases"/>
    <property type="match status" value="1"/>
</dbReference>
<reference evidence="5" key="1">
    <citation type="submission" date="2020-03" db="EMBL/GenBank/DDBJ databases">
        <title>A high-quality chromosome-level genome assembly of a woody plant with both climbing and erect habits, Rhamnella rubrinervis.</title>
        <authorList>
            <person name="Lu Z."/>
            <person name="Yang Y."/>
            <person name="Zhu X."/>
            <person name="Sun Y."/>
        </authorList>
    </citation>
    <scope>NUCLEOTIDE SEQUENCE</scope>
    <source>
        <strain evidence="5">BYM</strain>
        <tissue evidence="5">Leaf</tissue>
    </source>
</reference>
<evidence type="ECO:0000259" key="4">
    <source>
        <dbReference type="PROSITE" id="PS51153"/>
    </source>
</evidence>
<dbReference type="OrthoDB" id="2016095at2759"/>
<dbReference type="PROSITE" id="PS51153">
    <property type="entry name" value="RPW8"/>
    <property type="match status" value="1"/>
</dbReference>
<keyword evidence="6" id="KW-1185">Reference proteome</keyword>
<evidence type="ECO:0000256" key="2">
    <source>
        <dbReference type="ARBA" id="ARBA00022737"/>
    </source>
</evidence>
<evidence type="ECO:0000313" key="5">
    <source>
        <dbReference type="EMBL" id="KAF3438900.1"/>
    </source>
</evidence>
<dbReference type="InterPro" id="IPR027417">
    <property type="entry name" value="P-loop_NTPase"/>
</dbReference>
<evidence type="ECO:0000313" key="6">
    <source>
        <dbReference type="Proteomes" id="UP000796880"/>
    </source>
</evidence>
<comment type="caution">
    <text evidence="5">The sequence shown here is derived from an EMBL/GenBank/DDBJ whole genome shotgun (WGS) entry which is preliminary data.</text>
</comment>
<accession>A0A8K0E3S5</accession>
<protein>
    <recommendedName>
        <fullName evidence="4">RPW8 domain-containing protein</fullName>
    </recommendedName>
</protein>
<dbReference type="PRINTS" id="PR00364">
    <property type="entry name" value="DISEASERSIST"/>
</dbReference>
<feature type="domain" description="RPW8" evidence="4">
    <location>
        <begin position="1"/>
        <end position="148"/>
    </location>
</feature>
<dbReference type="InterPro" id="IPR042197">
    <property type="entry name" value="Apaf_helical"/>
</dbReference>
<comment type="similarity">
    <text evidence="1">Belongs to the disease resistance NB-LRR family.</text>
</comment>
<dbReference type="PANTHER" id="PTHR36766:SF3">
    <property type="entry name" value="RPW8 DOMAIN-CONTAINING PROTEIN"/>
    <property type="match status" value="1"/>
</dbReference>
<dbReference type="InterPro" id="IPR002182">
    <property type="entry name" value="NB-ARC"/>
</dbReference>
<evidence type="ECO:0000256" key="3">
    <source>
        <dbReference type="ARBA" id="ARBA00022821"/>
    </source>
</evidence>